<reference evidence="1" key="1">
    <citation type="submission" date="2015-05" db="EMBL/GenBank/DDBJ databases">
        <title>Permanent draft genome of Rhodopirellula islandicus K833.</title>
        <authorList>
            <person name="Kizina J."/>
            <person name="Richter M."/>
            <person name="Glockner F.O."/>
            <person name="Harder J."/>
        </authorList>
    </citation>
    <scope>NUCLEOTIDE SEQUENCE [LARGE SCALE GENOMIC DNA]</scope>
    <source>
        <strain evidence="1">K833</strain>
    </source>
</reference>
<evidence type="ECO:0000313" key="1">
    <source>
        <dbReference type="EMBL" id="KLU04111.1"/>
    </source>
</evidence>
<gene>
    <name evidence="1" type="ORF">RISK_003697</name>
</gene>
<protein>
    <submittedName>
        <fullName evidence="1">Uncharacterized protein</fullName>
    </submittedName>
</protein>
<dbReference type="EMBL" id="LECT01000029">
    <property type="protein sequence ID" value="KLU04111.1"/>
    <property type="molecule type" value="Genomic_DNA"/>
</dbReference>
<name>A0A0J1BC74_RHOIS</name>
<evidence type="ECO:0000313" key="2">
    <source>
        <dbReference type="Proteomes" id="UP000036367"/>
    </source>
</evidence>
<dbReference type="PATRIC" id="fig|595434.4.peg.3516"/>
<accession>A0A0J1BC74</accession>
<keyword evidence="2" id="KW-1185">Reference proteome</keyword>
<dbReference type="AlphaFoldDB" id="A0A0J1BC74"/>
<sequence length="50" mass="5998">MTVRQYRLAKNEGSRLFEKYRMIVLIDHFTRLTDDEHKRWFGSNGALPSL</sequence>
<dbReference type="Proteomes" id="UP000036367">
    <property type="component" value="Unassembled WGS sequence"/>
</dbReference>
<organism evidence="1 2">
    <name type="scientific">Rhodopirellula islandica</name>
    <dbReference type="NCBI Taxonomy" id="595434"/>
    <lineage>
        <taxon>Bacteria</taxon>
        <taxon>Pseudomonadati</taxon>
        <taxon>Planctomycetota</taxon>
        <taxon>Planctomycetia</taxon>
        <taxon>Pirellulales</taxon>
        <taxon>Pirellulaceae</taxon>
        <taxon>Rhodopirellula</taxon>
    </lineage>
</organism>
<proteinExistence type="predicted"/>
<comment type="caution">
    <text evidence="1">The sequence shown here is derived from an EMBL/GenBank/DDBJ whole genome shotgun (WGS) entry which is preliminary data.</text>
</comment>
<dbReference type="STRING" id="595434.RISK_003697"/>